<sequence>MKGSYFEQLIEQYLENDGVQAPQYTDVWLWRDWPGRDGKPDTGIDLVAERADGGITAIQCKFYAATHTMQKHDIDSFISASGREPFTHRLIVSTTSKWTQNAEEMLDSQRIPIQRIGLSDFRHSNIDWATYTLTDPQKAPRLHEKKQLRAHQHEAVSAALKGFEADDRGKLIMACGTGKTFTALKIAERFAEAEGHARILFLVPSLALMSQSLKEWSDETRQPMHAYAVCSDVKVGRQKNADLTDVAIHDLQIPATTDGKTLVEAMGRKELDEGMTVVFSTYQSIEAIAEAQRAGMPDFDLIICDEAHRTTGATLAGTEESHFVKVHDNSKIAGAKRLYMTATPRLFNDDTKNAALEKDAILCSMDDVELYGPVFYRIGFGEAVTKKLLSDYKVLVLGVDESQVVSSFQDQLSDSNMELQIDDVAKLIGCWNGLAKRRSGEFESSFGTDWQPMRRAVAFNRDIKSSKLVESEFEELVRVHLTNLENDDPTDDLKVEVRHVDGGFNAVSRAERLDWLKEEVNHDGGQPTCRILSNARCLTEGVDVPSLDAVLFLNPRNSMVDVIQAVGRVMRIAKGKQFGYIVLPIAIPSGMSTSEALKDNARYKVVWQVLQALRAHDERMDAAINQIELNKNAPESILIETVDLAPQKKPGLIDPRPTPDPDNPGKQEYVQPTLQFPAAEWKDSVYAKIVDKCGNRMYWEDWSKDIAAIANKHIVLVNNLLDHADSGLRTAFDLFVVGLQEMLNPAIDEAQAVEMMAQHLITKPVFDAMFKGHQFTELNPISKAMQDTIDLLNANAAFEKERSSLDVFYASVNARVEKIDNAAAKQAIIKELYDKFFENAFPRVAERLGIVFTPVPVVDYILRSADAVLRAEFGSSLSGEGVSIIEPFVGTGTFVTRLLQLNLIKPEDLHRKFTKEIFANEIVLLSYYIAAINIETVFAEEADRHGLGLGYVPFDGISLTDTFQLDEGDGQFDNPAFQVNSERVKRQQAQDIRVIVMNPPYSAGQTSANDNNQNLKYPRLDASIAETYAKLSTATNKNNLYDSYIRGIRWASNRIKNDGVIAFVSNGSFIDGNTADGIRKTFATEFSRIFVYNLRGNQRTSGEVSRKEGGKVFGSGSRTQVAICILIKNSASTGPADIQYRDIGDYLTREQKLDILEIEQSLEGTDWETITPNEHGDWINHRDDRYDTFQAIGDKATKGKPGTPGIFENYSSGLKTNRDAWCYNFSQVAVESNMRRTIDFYNEQLLTDSPSNDATKIAWGGSLKDDLKRGTHLEYEQGALQDSIYRPFCRQTVYYSGSMNERRYQLPKLFPTPNHPNIALYMSSPGASKIFSPLVVDCVPNLHLVHTGQAYSLYTYEPISTEAQGDLFADAEGVVVDGYRRKDNITDVTLNTYRGFYEDPAINKEDIFYYVYGIIHSPAYRESYKADLQKLLPRIPKVKDFRGFSTAGRELAELHLNYETVEPYPLEEIAQGTPEGDEYDFYRVNKLSFGARKDRSRIIYNARITLAGIPEEAFDYQVNGKSALEWIIDRYQVTTHKDSQITNDANDYCREIGDPRYILDLIKRIVTVSVETNRIVAKLPELEIAE</sequence>
<dbReference type="CDD" id="cd17926">
    <property type="entry name" value="DEXHc_RE"/>
    <property type="match status" value="1"/>
</dbReference>
<dbReference type="GO" id="GO:0005829">
    <property type="term" value="C:cytosol"/>
    <property type="evidence" value="ECO:0007669"/>
    <property type="project" value="TreeGrafter"/>
</dbReference>
<dbReference type="GO" id="GO:0008170">
    <property type="term" value="F:N-methyltransferase activity"/>
    <property type="evidence" value="ECO:0007669"/>
    <property type="project" value="InterPro"/>
</dbReference>
<dbReference type="InterPro" id="IPR011856">
    <property type="entry name" value="tRNA_endonuc-like_dom_sf"/>
</dbReference>
<reference evidence="3" key="1">
    <citation type="submission" date="2021-03" db="EMBL/GenBank/DDBJ databases">
        <title>A new species, PO-11, isolated from a karst cave deposit.</title>
        <authorList>
            <person name="Zhaoxiaoyong W."/>
        </authorList>
    </citation>
    <scope>NUCLEOTIDE SEQUENCE</scope>
    <source>
        <strain evidence="3">PO-11</strain>
    </source>
</reference>
<dbReference type="InterPro" id="IPR011335">
    <property type="entry name" value="Restrct_endonuc-II-like"/>
</dbReference>
<dbReference type="InterPro" id="IPR039442">
    <property type="entry name" value="Mrr-like_dom"/>
</dbReference>
<evidence type="ECO:0000313" key="3">
    <source>
        <dbReference type="EMBL" id="MBO1269181.1"/>
    </source>
</evidence>
<proteinExistence type="predicted"/>
<dbReference type="SMART" id="SM00487">
    <property type="entry name" value="DEXDc"/>
    <property type="match status" value="1"/>
</dbReference>
<dbReference type="InterPro" id="IPR041635">
    <property type="entry name" value="Type_ISP_LLaBIII_C"/>
</dbReference>
<dbReference type="CDD" id="cd22333">
    <property type="entry name" value="LlaBIII_nuclease-like"/>
    <property type="match status" value="1"/>
</dbReference>
<keyword evidence="3" id="KW-0347">Helicase</keyword>
<organism evidence="3 4">
    <name type="scientific">Arthrobacter cavernae</name>
    <dbReference type="NCBI Taxonomy" id="2817681"/>
    <lineage>
        <taxon>Bacteria</taxon>
        <taxon>Bacillati</taxon>
        <taxon>Actinomycetota</taxon>
        <taxon>Actinomycetes</taxon>
        <taxon>Micrococcales</taxon>
        <taxon>Micrococcaceae</taxon>
        <taxon>Arthrobacter</taxon>
    </lineage>
</organism>
<dbReference type="Pfam" id="PF00271">
    <property type="entry name" value="Helicase_C"/>
    <property type="match status" value="1"/>
</dbReference>
<dbReference type="PRINTS" id="PR00507">
    <property type="entry name" value="N12N6MTFRASE"/>
</dbReference>
<dbReference type="PROSITE" id="PS00092">
    <property type="entry name" value="N6_MTASE"/>
    <property type="match status" value="1"/>
</dbReference>
<dbReference type="Gene3D" id="3.40.50.300">
    <property type="entry name" value="P-loop containing nucleotide triphosphate hydrolases"/>
    <property type="match status" value="2"/>
</dbReference>
<dbReference type="InterPro" id="IPR014001">
    <property type="entry name" value="Helicase_ATP-bd"/>
</dbReference>
<dbReference type="GO" id="GO:0003677">
    <property type="term" value="F:DNA binding"/>
    <property type="evidence" value="ECO:0007669"/>
    <property type="project" value="InterPro"/>
</dbReference>
<dbReference type="InterPro" id="IPR006935">
    <property type="entry name" value="Helicase/UvrB_N"/>
</dbReference>
<gene>
    <name evidence="3" type="ORF">J1902_14625</name>
</gene>
<accession>A0A939HFX8</accession>
<feature type="domain" description="Helicase ATP-binding" evidence="2">
    <location>
        <begin position="160"/>
        <end position="362"/>
    </location>
</feature>
<keyword evidence="3" id="KW-0067">ATP-binding</keyword>
<dbReference type="GO" id="GO:0009307">
    <property type="term" value="P:DNA restriction-modification system"/>
    <property type="evidence" value="ECO:0007669"/>
    <property type="project" value="UniProtKB-KW"/>
</dbReference>
<keyword evidence="3" id="KW-0547">Nucleotide-binding</keyword>
<dbReference type="PANTHER" id="PTHR47396:SF1">
    <property type="entry name" value="ATP-DEPENDENT HELICASE IRC3-RELATED"/>
    <property type="match status" value="1"/>
</dbReference>
<dbReference type="InterPro" id="IPR050742">
    <property type="entry name" value="Helicase_Restrict-Modif_Enz"/>
</dbReference>
<dbReference type="CDD" id="cd18785">
    <property type="entry name" value="SF2_C"/>
    <property type="match status" value="1"/>
</dbReference>
<evidence type="ECO:0000259" key="2">
    <source>
        <dbReference type="PROSITE" id="PS51192"/>
    </source>
</evidence>
<dbReference type="Pfam" id="PF22240">
    <property type="entry name" value="ISP_coupler"/>
    <property type="match status" value="1"/>
</dbReference>
<dbReference type="InterPro" id="IPR053980">
    <property type="entry name" value="ISP_coupler"/>
</dbReference>
<name>A0A939HFX8_9MICC</name>
<dbReference type="GO" id="GO:0004386">
    <property type="term" value="F:helicase activity"/>
    <property type="evidence" value="ECO:0007669"/>
    <property type="project" value="UniProtKB-KW"/>
</dbReference>
<evidence type="ECO:0000313" key="4">
    <source>
        <dbReference type="Proteomes" id="UP000664164"/>
    </source>
</evidence>
<dbReference type="Proteomes" id="UP000664164">
    <property type="component" value="Unassembled WGS sequence"/>
</dbReference>
<dbReference type="PANTHER" id="PTHR47396">
    <property type="entry name" value="TYPE I RESTRICTION ENZYME ECOKI R PROTEIN"/>
    <property type="match status" value="1"/>
</dbReference>
<dbReference type="SUPFAM" id="SSF52540">
    <property type="entry name" value="P-loop containing nucleoside triphosphate hydrolases"/>
    <property type="match status" value="2"/>
</dbReference>
<dbReference type="InterPro" id="IPR001650">
    <property type="entry name" value="Helicase_C-like"/>
</dbReference>
<keyword evidence="3" id="KW-0378">Hydrolase</keyword>
<keyword evidence="1" id="KW-0680">Restriction system</keyword>
<dbReference type="InterPro" id="IPR003356">
    <property type="entry name" value="DNA_methylase_A-5"/>
</dbReference>
<dbReference type="Pfam" id="PF13156">
    <property type="entry name" value="Mrr_cat_2"/>
    <property type="match status" value="1"/>
</dbReference>
<keyword evidence="4" id="KW-1185">Reference proteome</keyword>
<dbReference type="GO" id="GO:0032259">
    <property type="term" value="P:methylation"/>
    <property type="evidence" value="ECO:0007669"/>
    <property type="project" value="InterPro"/>
</dbReference>
<dbReference type="Pfam" id="PF18135">
    <property type="entry name" value="Type_ISP_C"/>
    <property type="match status" value="1"/>
</dbReference>
<dbReference type="Gene3D" id="3.40.50.150">
    <property type="entry name" value="Vaccinia Virus protein VP39"/>
    <property type="match status" value="1"/>
</dbReference>
<dbReference type="InterPro" id="IPR027417">
    <property type="entry name" value="P-loop_NTPase"/>
</dbReference>
<dbReference type="InterPro" id="IPR002052">
    <property type="entry name" value="DNA_methylase_N6_adenine_CS"/>
</dbReference>
<dbReference type="SMART" id="SM00490">
    <property type="entry name" value="HELICc"/>
    <property type="match status" value="1"/>
</dbReference>
<dbReference type="GO" id="GO:0016787">
    <property type="term" value="F:hydrolase activity"/>
    <property type="evidence" value="ECO:0007669"/>
    <property type="project" value="InterPro"/>
</dbReference>
<dbReference type="Gene3D" id="3.40.1350.10">
    <property type="match status" value="1"/>
</dbReference>
<dbReference type="SUPFAM" id="SSF52980">
    <property type="entry name" value="Restriction endonuclease-like"/>
    <property type="match status" value="1"/>
</dbReference>
<evidence type="ECO:0000256" key="1">
    <source>
        <dbReference type="ARBA" id="ARBA00022747"/>
    </source>
</evidence>
<dbReference type="EMBL" id="JAFNLL010000038">
    <property type="protein sequence ID" value="MBO1269181.1"/>
    <property type="molecule type" value="Genomic_DNA"/>
</dbReference>
<dbReference type="PROSITE" id="PS51192">
    <property type="entry name" value="HELICASE_ATP_BIND_1"/>
    <property type="match status" value="1"/>
</dbReference>
<dbReference type="Pfam" id="PF04851">
    <property type="entry name" value="ResIII"/>
    <property type="match status" value="1"/>
</dbReference>
<dbReference type="SUPFAM" id="SSF53335">
    <property type="entry name" value="S-adenosyl-L-methionine-dependent methyltransferases"/>
    <property type="match status" value="1"/>
</dbReference>
<dbReference type="GO" id="GO:0005524">
    <property type="term" value="F:ATP binding"/>
    <property type="evidence" value="ECO:0007669"/>
    <property type="project" value="InterPro"/>
</dbReference>
<dbReference type="Pfam" id="PF02384">
    <property type="entry name" value="N6_Mtase"/>
    <property type="match status" value="1"/>
</dbReference>
<dbReference type="InterPro" id="IPR029063">
    <property type="entry name" value="SAM-dependent_MTases_sf"/>
</dbReference>
<protein>
    <submittedName>
        <fullName evidence="3">DEAD/DEAH box helicase</fullName>
    </submittedName>
</protein>
<comment type="caution">
    <text evidence="3">The sequence shown here is derived from an EMBL/GenBank/DDBJ whole genome shotgun (WGS) entry which is preliminary data.</text>
</comment>